<dbReference type="Pfam" id="PF12937">
    <property type="entry name" value="F-box-like"/>
    <property type="match status" value="1"/>
</dbReference>
<evidence type="ECO:0000313" key="2">
    <source>
        <dbReference type="EnsemblMetazoa" id="RPRC006876-PA"/>
    </source>
</evidence>
<organism evidence="2 3">
    <name type="scientific">Rhodnius prolixus</name>
    <name type="common">Triatomid bug</name>
    <dbReference type="NCBI Taxonomy" id="13249"/>
    <lineage>
        <taxon>Eukaryota</taxon>
        <taxon>Metazoa</taxon>
        <taxon>Ecdysozoa</taxon>
        <taxon>Arthropoda</taxon>
        <taxon>Hexapoda</taxon>
        <taxon>Insecta</taxon>
        <taxon>Pterygota</taxon>
        <taxon>Neoptera</taxon>
        <taxon>Paraneoptera</taxon>
        <taxon>Hemiptera</taxon>
        <taxon>Heteroptera</taxon>
        <taxon>Panheteroptera</taxon>
        <taxon>Cimicomorpha</taxon>
        <taxon>Reduviidae</taxon>
        <taxon>Triatominae</taxon>
        <taxon>Rhodnius</taxon>
    </lineage>
</organism>
<proteinExistence type="predicted"/>
<dbReference type="SUPFAM" id="SSF81383">
    <property type="entry name" value="F-box domain"/>
    <property type="match status" value="1"/>
</dbReference>
<dbReference type="InterPro" id="IPR036047">
    <property type="entry name" value="F-box-like_dom_sf"/>
</dbReference>
<dbReference type="EMBL" id="ACPB03021629">
    <property type="status" value="NOT_ANNOTATED_CDS"/>
    <property type="molecule type" value="Genomic_DNA"/>
</dbReference>
<keyword evidence="3" id="KW-1185">Reference proteome</keyword>
<accession>T1HS56</accession>
<dbReference type="Proteomes" id="UP000015103">
    <property type="component" value="Unassembled WGS sequence"/>
</dbReference>
<dbReference type="Gene3D" id="3.40.1000.30">
    <property type="match status" value="1"/>
</dbReference>
<protein>
    <submittedName>
        <fullName evidence="2">F-box domain-containing protein</fullName>
    </submittedName>
</protein>
<dbReference type="VEuPathDB" id="VectorBase:RPRC006876"/>
<dbReference type="PROSITE" id="PS50181">
    <property type="entry name" value="FBOX"/>
    <property type="match status" value="1"/>
</dbReference>
<dbReference type="InterPro" id="IPR001810">
    <property type="entry name" value="F-box_dom"/>
</dbReference>
<feature type="domain" description="F-box" evidence="1">
    <location>
        <begin position="198"/>
        <end position="245"/>
    </location>
</feature>
<dbReference type="HOGENOM" id="CLU_928470_0_0_1"/>
<sequence>MSDNVDVEINKEDKEVVDVNMSVENNHSAENGCCSTHHLLVVDGTPSWLDFILQSLDNPTTKCADAFISTLYILIYESGFTIDDGPINTGLTFNIQVMRKIVDYKFLHRLNSSYKLSLTLNTFPNNCIIVAIPVENIMIVNFNMANYKTLSLSFNMNDFVDLSGAYPKIKNGKQLSCKFNTALSEIRTRLVFDEVTDPKHILSLPTEILLDICSYLTPPSYLYFSLSCKRIYYRVFNDESVWSKIGRLYLPCRRRSNESWKDFVHYQFLKSQKRLENPLSFFVEIFERPFM</sequence>
<dbReference type="AlphaFoldDB" id="T1HS56"/>
<evidence type="ECO:0000313" key="3">
    <source>
        <dbReference type="Proteomes" id="UP000015103"/>
    </source>
</evidence>
<name>T1HS56_RHOPR</name>
<dbReference type="EnsemblMetazoa" id="RPRC006876-RA">
    <property type="protein sequence ID" value="RPRC006876-PA"/>
    <property type="gene ID" value="RPRC006876"/>
</dbReference>
<evidence type="ECO:0000259" key="1">
    <source>
        <dbReference type="PROSITE" id="PS50181"/>
    </source>
</evidence>
<reference evidence="2" key="1">
    <citation type="submission" date="2015-05" db="UniProtKB">
        <authorList>
            <consortium name="EnsemblMetazoa"/>
        </authorList>
    </citation>
    <scope>IDENTIFICATION</scope>
</reference>
<dbReference type="InParanoid" id="T1HS56"/>
<dbReference type="Gene3D" id="1.20.1280.50">
    <property type="match status" value="1"/>
</dbReference>